<proteinExistence type="predicted"/>
<dbReference type="EMBL" id="CP048685">
    <property type="protein sequence ID" value="QPJ63330.1"/>
    <property type="molecule type" value="Genomic_DNA"/>
</dbReference>
<reference evidence="2 3" key="1">
    <citation type="submission" date="2020-02" db="EMBL/GenBank/DDBJ databases">
        <title>Genomic and physiological characterization of two novel Nitrospinaceae genera.</title>
        <authorList>
            <person name="Mueller A.J."/>
            <person name="Jung M.-Y."/>
            <person name="Strachan C.R."/>
            <person name="Herbold C.W."/>
            <person name="Kirkegaard R.H."/>
            <person name="Daims H."/>
        </authorList>
    </citation>
    <scope>NUCLEOTIDE SEQUENCE [LARGE SCALE GENOMIC DNA]</scope>
    <source>
        <strain evidence="2">EB</strain>
    </source>
</reference>
<evidence type="ECO:0000313" key="3">
    <source>
        <dbReference type="Proteomes" id="UP000594688"/>
    </source>
</evidence>
<feature type="coiled-coil region" evidence="1">
    <location>
        <begin position="197"/>
        <end position="261"/>
    </location>
</feature>
<sequence>MDGVDISSWVETISREVEEEYLLAAKEAYQKLSGPVFQDDKSYEPRMGLFLEWFVLYYQLPNSGKVPLRDFLENKREELDNNEVSDLETMTHSLHGIFQVTHLSDRHTRVHELFEDKEFRVNKTEADFFFSKNDLFEGNLFSLLDDSLFPMRDDNAFTGNFVYHPPAVFKFIRAKVKDVRTIEKESTSKLKIRQKELDRIEKKSQTSERLLSKIKNKIEKSRKPEKREKLEQEYREKERELNGIREELKKVESEIASFKANEMGFELRTRRFELMQHLSYMSLKWERSRQIDINDIYND</sequence>
<accession>A0A7T0G1F3</accession>
<protein>
    <submittedName>
        <fullName evidence="2">Uncharacterized protein</fullName>
    </submittedName>
</protein>
<gene>
    <name evidence="2" type="ORF">G3M70_16180</name>
</gene>
<evidence type="ECO:0000313" key="2">
    <source>
        <dbReference type="EMBL" id="QPJ63330.1"/>
    </source>
</evidence>
<keyword evidence="1" id="KW-0175">Coiled coil</keyword>
<name>A0A7T0G1F3_9BACT</name>
<evidence type="ECO:0000256" key="1">
    <source>
        <dbReference type="SAM" id="Coils"/>
    </source>
</evidence>
<dbReference type="AlphaFoldDB" id="A0A7T0G1F3"/>
<dbReference type="Proteomes" id="UP000594688">
    <property type="component" value="Chromosome"/>
</dbReference>
<dbReference type="KEGG" id="nli:G3M70_16180"/>
<organism evidence="2 3">
    <name type="scientific">Candidatus Nitronauta litoralis</name>
    <dbReference type="NCBI Taxonomy" id="2705533"/>
    <lineage>
        <taxon>Bacteria</taxon>
        <taxon>Pseudomonadati</taxon>
        <taxon>Nitrospinota/Tectimicrobiota group</taxon>
        <taxon>Nitrospinota</taxon>
        <taxon>Nitrospinia</taxon>
        <taxon>Nitrospinales</taxon>
        <taxon>Nitrospinaceae</taxon>
        <taxon>Candidatus Nitronauta</taxon>
    </lineage>
</organism>